<reference evidence="1" key="1">
    <citation type="submission" date="2022-07" db="EMBL/GenBank/DDBJ databases">
        <title>Phylogenomic reconstructions and comparative analyses of Kickxellomycotina fungi.</title>
        <authorList>
            <person name="Reynolds N.K."/>
            <person name="Stajich J.E."/>
            <person name="Barry K."/>
            <person name="Grigoriev I.V."/>
            <person name="Crous P."/>
            <person name="Smith M.E."/>
        </authorList>
    </citation>
    <scope>NUCLEOTIDE SEQUENCE</scope>
    <source>
        <strain evidence="1">NRRL 5244</strain>
    </source>
</reference>
<dbReference type="EMBL" id="JANBPW010000073">
    <property type="protein sequence ID" value="KAJ1951027.1"/>
    <property type="molecule type" value="Genomic_DNA"/>
</dbReference>
<accession>A0ACC1JH75</accession>
<gene>
    <name evidence="1" type="ORF">FBU59_000397</name>
</gene>
<evidence type="ECO:0000313" key="2">
    <source>
        <dbReference type="Proteomes" id="UP001150603"/>
    </source>
</evidence>
<protein>
    <submittedName>
        <fullName evidence="1">Uncharacterized protein</fullName>
    </submittedName>
</protein>
<sequence>MANPKKAIVFVANGTEEMEAVITIDVLRRAGIEVQVLGVEVESGPVTCSRNVQIVPDAYLSDDTGRIASYDAVIVPGGALGATTLSQNGQVKSILADFYAQHKVVASICAGTLAIKSAGIQTKSAELPCATSHPSVRDQLENDFAYKEDRVVVDRNLVTSRGPGTTFEFALKIVELLVGADKAREVAGPMVLNFDV</sequence>
<dbReference type="Proteomes" id="UP001150603">
    <property type="component" value="Unassembled WGS sequence"/>
</dbReference>
<name>A0ACC1JH75_9FUNG</name>
<evidence type="ECO:0000313" key="1">
    <source>
        <dbReference type="EMBL" id="KAJ1951027.1"/>
    </source>
</evidence>
<proteinExistence type="predicted"/>
<organism evidence="1 2">
    <name type="scientific">Linderina macrospora</name>
    <dbReference type="NCBI Taxonomy" id="4868"/>
    <lineage>
        <taxon>Eukaryota</taxon>
        <taxon>Fungi</taxon>
        <taxon>Fungi incertae sedis</taxon>
        <taxon>Zoopagomycota</taxon>
        <taxon>Kickxellomycotina</taxon>
        <taxon>Kickxellomycetes</taxon>
        <taxon>Kickxellales</taxon>
        <taxon>Kickxellaceae</taxon>
        <taxon>Linderina</taxon>
    </lineage>
</organism>
<keyword evidence="2" id="KW-1185">Reference proteome</keyword>
<comment type="caution">
    <text evidence="1">The sequence shown here is derived from an EMBL/GenBank/DDBJ whole genome shotgun (WGS) entry which is preliminary data.</text>
</comment>